<keyword evidence="3" id="KW-1185">Reference proteome</keyword>
<reference evidence="3" key="1">
    <citation type="submission" date="2024-06" db="EMBL/GenBank/DDBJ databases">
        <title>Multi-omics analyses provide insights into the biosynthesis of the anticancer antibiotic pleurotin in Hohenbuehelia grisea.</title>
        <authorList>
            <person name="Weaver J.A."/>
            <person name="Alberti F."/>
        </authorList>
    </citation>
    <scope>NUCLEOTIDE SEQUENCE [LARGE SCALE GENOMIC DNA]</scope>
    <source>
        <strain evidence="3">T-177</strain>
    </source>
</reference>
<organism evidence="2 3">
    <name type="scientific">Hohenbuehelia grisea</name>
    <dbReference type="NCBI Taxonomy" id="104357"/>
    <lineage>
        <taxon>Eukaryota</taxon>
        <taxon>Fungi</taxon>
        <taxon>Dikarya</taxon>
        <taxon>Basidiomycota</taxon>
        <taxon>Agaricomycotina</taxon>
        <taxon>Agaricomycetes</taxon>
        <taxon>Agaricomycetidae</taxon>
        <taxon>Agaricales</taxon>
        <taxon>Pleurotineae</taxon>
        <taxon>Pleurotaceae</taxon>
        <taxon>Hohenbuehelia</taxon>
    </lineage>
</organism>
<dbReference type="Gene3D" id="3.40.350.10">
    <property type="entry name" value="Creatinase/prolidase N-terminal domain"/>
    <property type="match status" value="1"/>
</dbReference>
<feature type="region of interest" description="Disordered" evidence="1">
    <location>
        <begin position="45"/>
        <end position="69"/>
    </location>
</feature>
<feature type="compositionally biased region" description="Polar residues" evidence="1">
    <location>
        <begin position="46"/>
        <end position="67"/>
    </location>
</feature>
<dbReference type="InterPro" id="IPR029149">
    <property type="entry name" value="Creatin/AminoP/Spt16_N"/>
</dbReference>
<evidence type="ECO:0000256" key="1">
    <source>
        <dbReference type="SAM" id="MobiDB-lite"/>
    </source>
</evidence>
<comment type="caution">
    <text evidence="2">The sequence shown here is derived from an EMBL/GenBank/DDBJ whole genome shotgun (WGS) entry which is preliminary data.</text>
</comment>
<proteinExistence type="predicted"/>
<evidence type="ECO:0000313" key="3">
    <source>
        <dbReference type="Proteomes" id="UP001556367"/>
    </source>
</evidence>
<gene>
    <name evidence="2" type="ORF">HGRIS_009182</name>
</gene>
<protein>
    <submittedName>
        <fullName evidence="2">Uncharacterized protein</fullName>
    </submittedName>
</protein>
<evidence type="ECO:0000313" key="2">
    <source>
        <dbReference type="EMBL" id="KAL0949091.1"/>
    </source>
</evidence>
<name>A0ABR3J0T4_9AGAR</name>
<dbReference type="SUPFAM" id="SSF53092">
    <property type="entry name" value="Creatinase/prolidase N-terminal domain"/>
    <property type="match status" value="1"/>
</dbReference>
<dbReference type="Proteomes" id="UP001556367">
    <property type="component" value="Unassembled WGS sequence"/>
</dbReference>
<sequence>MSALVRALVSPRPLCCRIASRQIFRNYATEVQTDHPALRHDVKPTTYGQPLSQSHPLLVKSNETTPGIPSAEYESRRRKLMDSLPDGSLVVSVAAPVRYMSATINFAKPQTSGI</sequence>
<accession>A0ABR3J0T4</accession>
<dbReference type="EMBL" id="JASNQZ010000012">
    <property type="protein sequence ID" value="KAL0949091.1"/>
    <property type="molecule type" value="Genomic_DNA"/>
</dbReference>